<organism evidence="4 5">
    <name type="scientific">Streptomyces meridianus</name>
    <dbReference type="NCBI Taxonomy" id="2938945"/>
    <lineage>
        <taxon>Bacteria</taxon>
        <taxon>Bacillati</taxon>
        <taxon>Actinomycetota</taxon>
        <taxon>Actinomycetes</taxon>
        <taxon>Kitasatosporales</taxon>
        <taxon>Streptomycetaceae</taxon>
        <taxon>Streptomyces</taxon>
    </lineage>
</organism>
<accession>A0ABT0XAZ0</accession>
<sequence length="552" mass="57721">MRTNGAKVAVVGGVVVAVVGAGVGTYALMSDSGGGSSSVTSEDDRPRVKTGPPSAAEVRTTARKFLSAWESGSLKKAAALTDSPADAAAALTSYHKDARISDVAFEPGRASQRTVPFKVNAVIAFGTQKAPWQYASELTVTRDKSTGKPVLDWEPSVVHPHLREGDTLKTGEADAPPIKAVDRNGVELSTKSHPALRGVLASLRERYGDKTDGRPGVELWISRAAPKGADAKTRAAERPDETLKVLSKGTPGTLRTTLDARLQSNAEAQVNKHRKAAVVAVKPSTGEILAVANSPADGFNAALQGSYAPGSTMKVITSSLLLEKGLAGYDKPHPCPKYSSYGGWKFQNDKKFEIKDGTFAQSFARSCNTAFITQAKKIKDDALTQQARDVFGIGLNWQTGVPTFDGAVPVQHDAPKAASMIGQGGVRMNPLNMASVAATVQSGTFRQPYLVSPELDNRQLAKAPRTLSADALQQLRALMRLTATSGTAAEPMSGLSGDIGAKTGSAEVMNQKKPNGWLTAYRGDVAAAAVVPEGGHGSDSAGPVVAAILRAG</sequence>
<evidence type="ECO:0000313" key="4">
    <source>
        <dbReference type="EMBL" id="MCM2579108.1"/>
    </source>
</evidence>
<dbReference type="InterPro" id="IPR001460">
    <property type="entry name" value="PCN-bd_Tpept"/>
</dbReference>
<dbReference type="EMBL" id="JAMQGM010000037">
    <property type="protein sequence ID" value="MCM2579108.1"/>
    <property type="molecule type" value="Genomic_DNA"/>
</dbReference>
<dbReference type="InterPro" id="IPR007887">
    <property type="entry name" value="MecA_N"/>
</dbReference>
<dbReference type="PANTHER" id="PTHR30627:SF24">
    <property type="entry name" value="PENICILLIN-BINDING PROTEIN 4B"/>
    <property type="match status" value="1"/>
</dbReference>
<dbReference type="PANTHER" id="PTHR30627">
    <property type="entry name" value="PEPTIDOGLYCAN D,D-TRANSPEPTIDASE"/>
    <property type="match status" value="1"/>
</dbReference>
<feature type="region of interest" description="Disordered" evidence="1">
    <location>
        <begin position="31"/>
        <end position="56"/>
    </location>
</feature>
<reference evidence="4" key="1">
    <citation type="journal article" date="2023" name="Int. J. Syst. Evol. Microbiol.">
        <title>Streptomyces meridianus sp. nov. isolated from brackish water of the Tagus estuary in Alcochete, Portugal.</title>
        <authorList>
            <person name="Santos J.D.N."/>
            <person name="Klimek D."/>
            <person name="Calusinska M."/>
            <person name="Lobo Da Cunha A."/>
            <person name="Catita J."/>
            <person name="Goncalves H."/>
            <person name="Gonzalez I."/>
            <person name="Reyes F."/>
            <person name="Lage O.M."/>
        </authorList>
    </citation>
    <scope>NUCLEOTIDE SEQUENCE</scope>
    <source>
        <strain evidence="4">MTZ3.1</strain>
    </source>
</reference>
<dbReference type="InterPro" id="IPR012338">
    <property type="entry name" value="Beta-lactam/transpept-like"/>
</dbReference>
<comment type="caution">
    <text evidence="4">The sequence shown here is derived from an EMBL/GenBank/DDBJ whole genome shotgun (WGS) entry which is preliminary data.</text>
</comment>
<feature type="domain" description="Penicillin-binding protein transpeptidase" evidence="2">
    <location>
        <begin position="277"/>
        <end position="549"/>
    </location>
</feature>
<gene>
    <name evidence="4" type="ORF">M1E25_17415</name>
</gene>
<feature type="domain" description="NTF2-like N-terminal transpeptidase" evidence="3">
    <location>
        <begin position="60"/>
        <end position="166"/>
    </location>
</feature>
<dbReference type="Proteomes" id="UP001167160">
    <property type="component" value="Unassembled WGS sequence"/>
</dbReference>
<dbReference type="Pfam" id="PF05223">
    <property type="entry name" value="MecA_N"/>
    <property type="match status" value="1"/>
</dbReference>
<dbReference type="InterPro" id="IPR050515">
    <property type="entry name" value="Beta-lactam/transpept"/>
</dbReference>
<dbReference type="SUPFAM" id="SSF56601">
    <property type="entry name" value="beta-lactamase/transpeptidase-like"/>
    <property type="match status" value="1"/>
</dbReference>
<keyword evidence="5" id="KW-1185">Reference proteome</keyword>
<protein>
    <submittedName>
        <fullName evidence="4">Penicillin-binding transpeptidase domain-containing protein</fullName>
    </submittedName>
</protein>
<dbReference type="RefSeq" id="WP_251416546.1">
    <property type="nucleotide sequence ID" value="NZ_JAMQGM010000037.1"/>
</dbReference>
<proteinExistence type="predicted"/>
<dbReference type="Pfam" id="PF00905">
    <property type="entry name" value="Transpeptidase"/>
    <property type="match status" value="1"/>
</dbReference>
<evidence type="ECO:0000256" key="1">
    <source>
        <dbReference type="SAM" id="MobiDB-lite"/>
    </source>
</evidence>
<evidence type="ECO:0000259" key="2">
    <source>
        <dbReference type="Pfam" id="PF00905"/>
    </source>
</evidence>
<evidence type="ECO:0000259" key="3">
    <source>
        <dbReference type="Pfam" id="PF05223"/>
    </source>
</evidence>
<dbReference type="Gene3D" id="3.40.710.10">
    <property type="entry name" value="DD-peptidase/beta-lactamase superfamily"/>
    <property type="match status" value="1"/>
</dbReference>
<evidence type="ECO:0000313" key="5">
    <source>
        <dbReference type="Proteomes" id="UP001167160"/>
    </source>
</evidence>
<name>A0ABT0XAZ0_9ACTN</name>